<dbReference type="InterPro" id="IPR018076">
    <property type="entry name" value="T2SS_GspF_dom"/>
</dbReference>
<feature type="domain" description="Type II secretion system protein GspF" evidence="8">
    <location>
        <begin position="38"/>
        <end position="154"/>
    </location>
</feature>
<accession>G2KVP2</accession>
<feature type="transmembrane region" description="Helical" evidence="7">
    <location>
        <begin position="317"/>
        <end position="338"/>
    </location>
</feature>
<comment type="similarity">
    <text evidence="2">Belongs to the GSP F family.</text>
</comment>
<organism evidence="9 10">
    <name type="scientific">Fructilactobacillus sanfranciscensis (strain TMW 1.1304)</name>
    <name type="common">Lactobacillus sanfranciscensis</name>
    <dbReference type="NCBI Taxonomy" id="714313"/>
    <lineage>
        <taxon>Bacteria</taxon>
        <taxon>Bacillati</taxon>
        <taxon>Bacillota</taxon>
        <taxon>Bacilli</taxon>
        <taxon>Lactobacillales</taxon>
        <taxon>Lactobacillaceae</taxon>
        <taxon>Fructilactobacillus</taxon>
    </lineage>
</organism>
<keyword evidence="6 7" id="KW-0472">Membrane</keyword>
<evidence type="ECO:0000256" key="6">
    <source>
        <dbReference type="ARBA" id="ARBA00023136"/>
    </source>
</evidence>
<evidence type="ECO:0000259" key="8">
    <source>
        <dbReference type="Pfam" id="PF00482"/>
    </source>
</evidence>
<keyword evidence="3" id="KW-1003">Cell membrane</keyword>
<gene>
    <name evidence="9" type="ordered locus">LSA_08850</name>
</gene>
<dbReference type="EMBL" id="CP002461">
    <property type="protein sequence ID" value="AEN99286.1"/>
    <property type="molecule type" value="Genomic_DNA"/>
</dbReference>
<evidence type="ECO:0000313" key="9">
    <source>
        <dbReference type="EMBL" id="AEN99286.1"/>
    </source>
</evidence>
<feature type="transmembrane region" description="Helical" evidence="7">
    <location>
        <begin position="130"/>
        <end position="148"/>
    </location>
</feature>
<evidence type="ECO:0000256" key="5">
    <source>
        <dbReference type="ARBA" id="ARBA00022989"/>
    </source>
</evidence>
<evidence type="ECO:0000256" key="2">
    <source>
        <dbReference type="ARBA" id="ARBA00005745"/>
    </source>
</evidence>
<dbReference type="InterPro" id="IPR003004">
    <property type="entry name" value="GspF/PilC"/>
</dbReference>
<dbReference type="eggNOG" id="COG1459">
    <property type="taxonomic scope" value="Bacteria"/>
</dbReference>
<keyword evidence="5 7" id="KW-1133">Transmembrane helix</keyword>
<dbReference type="STRING" id="714313.LSA_08850"/>
<keyword evidence="4 7" id="KW-0812">Transmembrane</keyword>
<evidence type="ECO:0000256" key="3">
    <source>
        <dbReference type="ARBA" id="ARBA00022475"/>
    </source>
</evidence>
<feature type="domain" description="Type II secretion system protein GspF" evidence="8">
    <location>
        <begin position="222"/>
        <end position="343"/>
    </location>
</feature>
<reference evidence="9 10" key="1">
    <citation type="journal article" date="2011" name="Microb. Cell Fact.">
        <title>Genomic analysis reveals Lactobacillus sanfranciscensis as stable element in traditional sourdoughs.</title>
        <authorList>
            <person name="Vogel R.F."/>
            <person name="Pavlovic M."/>
            <person name="Ehrmann M.A."/>
            <person name="Wiezer A."/>
            <person name="Liesegang H."/>
            <person name="Offschanka S."/>
            <person name="Voget S."/>
            <person name="Angelov A."/>
            <person name="Bocker G."/>
            <person name="Liebl W."/>
        </authorList>
    </citation>
    <scope>NUCLEOTIDE SEQUENCE [LARGE SCALE GENOMIC DNA]</scope>
    <source>
        <strain evidence="9 10">TMW 1.1304</strain>
    </source>
</reference>
<dbReference type="HOGENOM" id="CLU_035032_1_0_9"/>
<dbReference type="Proteomes" id="UP000001285">
    <property type="component" value="Chromosome"/>
</dbReference>
<dbReference type="AlphaFoldDB" id="G2KVP2"/>
<evidence type="ECO:0000256" key="4">
    <source>
        <dbReference type="ARBA" id="ARBA00022692"/>
    </source>
</evidence>
<name>G2KVP2_FRUST</name>
<dbReference type="GO" id="GO:0005886">
    <property type="term" value="C:plasma membrane"/>
    <property type="evidence" value="ECO:0007669"/>
    <property type="project" value="UniProtKB-SubCell"/>
</dbReference>
<evidence type="ECO:0000256" key="1">
    <source>
        <dbReference type="ARBA" id="ARBA00004651"/>
    </source>
</evidence>
<dbReference type="Gene3D" id="1.20.81.30">
    <property type="entry name" value="Type II secretion system (T2SS), domain F"/>
    <property type="match status" value="2"/>
</dbReference>
<dbReference type="InterPro" id="IPR042094">
    <property type="entry name" value="T2SS_GspF_sf"/>
</dbReference>
<proteinExistence type="inferred from homology"/>
<comment type="subcellular location">
    <subcellularLocation>
        <location evidence="1">Cell membrane</location>
        <topology evidence="1">Multi-pass membrane protein</topology>
    </subcellularLocation>
</comment>
<feature type="transmembrane region" description="Helical" evidence="7">
    <location>
        <begin position="168"/>
        <end position="186"/>
    </location>
</feature>
<protein>
    <recommendedName>
        <fullName evidence="8">Type II secretion system protein GspF domain-containing protein</fullName>
    </recommendedName>
</protein>
<evidence type="ECO:0000313" key="10">
    <source>
        <dbReference type="Proteomes" id="UP000001285"/>
    </source>
</evidence>
<evidence type="ECO:0000256" key="7">
    <source>
        <dbReference type="SAM" id="Phobius"/>
    </source>
</evidence>
<dbReference type="PANTHER" id="PTHR30012:SF0">
    <property type="entry name" value="TYPE II SECRETION SYSTEM PROTEIN F-RELATED"/>
    <property type="match status" value="1"/>
</dbReference>
<keyword evidence="10" id="KW-1185">Reference proteome</keyword>
<sequence>MGKINCVICTRKGRFLVKFRKNINSDKVTLQQQSFIFSTISELMKIGFSISQALDFIKTVSKKNRKIILKVEQGLKSGYPLPKSMKFFLNNSMYQQLLIADEHGKIEDGMQEISEFIQLRLKQKNKIRDIAIYPLILFFFLILLLISIKLFVLPETNALGNITASKNWITYLTIVVIGFFGISGFYRVKDFLAKQAIYKANFLAKIPFLGMIFSSYYEYYLTSNLAIMLQNGLDLRKIVQVFAKFKERTLLFEIGQEMDRSLKQGIGVEQIFKRYYFVSNELVVFLSNGSTNEMLAKNLRALSRLCFQRLIKKSERLISLIQPTAFVIIGITIVVTYLKMLLPLYHSMENIY</sequence>
<dbReference type="PANTHER" id="PTHR30012">
    <property type="entry name" value="GENERAL SECRETION PATHWAY PROTEIN"/>
    <property type="match status" value="1"/>
</dbReference>
<dbReference type="Pfam" id="PF00482">
    <property type="entry name" value="T2SSF"/>
    <property type="match status" value="2"/>
</dbReference>
<dbReference type="KEGG" id="lsn:LSA_08850"/>